<reference evidence="1" key="1">
    <citation type="submission" date="2022-04" db="EMBL/GenBank/DDBJ databases">
        <title>Carnegiea gigantea Genome sequencing and assembly v2.</title>
        <authorList>
            <person name="Copetti D."/>
            <person name="Sanderson M.J."/>
            <person name="Burquez A."/>
            <person name="Wojciechowski M.F."/>
        </authorList>
    </citation>
    <scope>NUCLEOTIDE SEQUENCE</scope>
    <source>
        <strain evidence="1">SGP5-SGP5p</strain>
        <tissue evidence="1">Aerial part</tissue>
    </source>
</reference>
<name>A0A9Q1JX11_9CARY</name>
<protein>
    <recommendedName>
        <fullName evidence="3">Retrotransposon gag domain-containing protein</fullName>
    </recommendedName>
</protein>
<organism evidence="1 2">
    <name type="scientific">Carnegiea gigantea</name>
    <dbReference type="NCBI Taxonomy" id="171969"/>
    <lineage>
        <taxon>Eukaryota</taxon>
        <taxon>Viridiplantae</taxon>
        <taxon>Streptophyta</taxon>
        <taxon>Embryophyta</taxon>
        <taxon>Tracheophyta</taxon>
        <taxon>Spermatophyta</taxon>
        <taxon>Magnoliopsida</taxon>
        <taxon>eudicotyledons</taxon>
        <taxon>Gunneridae</taxon>
        <taxon>Pentapetalae</taxon>
        <taxon>Caryophyllales</taxon>
        <taxon>Cactineae</taxon>
        <taxon>Cactaceae</taxon>
        <taxon>Cactoideae</taxon>
        <taxon>Echinocereeae</taxon>
        <taxon>Carnegiea</taxon>
    </lineage>
</organism>
<comment type="caution">
    <text evidence="1">The sequence shown here is derived from an EMBL/GenBank/DDBJ whole genome shotgun (WGS) entry which is preliminary data.</text>
</comment>
<sequence>MMDTITRPVSEHVKRAMEAANLARPLPHFDYIPINGRKSSHRQERVPSPCYTEWEQEVRGHPMLRRPPPMTARPKPQNARRYCKFYEQSGYTTTECLELKKALHELTDKGQIDRFLKRGTRFLQPEQEPAQPQLRNEECSIEVVATVVGGYAEGMIRSAWKVQFRSTQQVLTTEQGPCITVPIMVFGEKETPRFASLHNDPSVVEMKIASAIARRILIDTRCSVDIITWDCLKKLTHP</sequence>
<dbReference type="Proteomes" id="UP001153076">
    <property type="component" value="Unassembled WGS sequence"/>
</dbReference>
<gene>
    <name evidence="1" type="ORF">Cgig2_014483</name>
</gene>
<accession>A0A9Q1JX11</accession>
<evidence type="ECO:0008006" key="3">
    <source>
        <dbReference type="Google" id="ProtNLM"/>
    </source>
</evidence>
<dbReference type="OrthoDB" id="1752268at2759"/>
<dbReference type="AlphaFoldDB" id="A0A9Q1JX11"/>
<evidence type="ECO:0000313" key="2">
    <source>
        <dbReference type="Proteomes" id="UP001153076"/>
    </source>
</evidence>
<keyword evidence="2" id="KW-1185">Reference proteome</keyword>
<evidence type="ECO:0000313" key="1">
    <source>
        <dbReference type="EMBL" id="KAJ8432896.1"/>
    </source>
</evidence>
<dbReference type="EMBL" id="JAKOGI010000575">
    <property type="protein sequence ID" value="KAJ8432896.1"/>
    <property type="molecule type" value="Genomic_DNA"/>
</dbReference>
<proteinExistence type="predicted"/>